<sequence>MCNSIRGIKKEVRDFLLINFGLISFISIFLFISATKPNNTMLLSSFGGLFMYIPAFSAIVVLKRNINYKFTPTVDRFFKVFTVYTLIRIILSITEVLIIKNIYISSIMDLVVSGYLVGVVFNNKSDFEVFNLYLGKNFKKVLFVILLFLIIIIVSSIPDLISIKPKTADIINNLSKILFGIVINLILGFALFFGEEFGWRYFLQPRLQKIYGKKVGVIILGVIWGVWHWPLCMTLYSPKTPIYCMTNHVTSCVALGVFLGYAYMKTENLWAPILIHLVNNCIGISISGGYETTFTLKILLVAILCDAIFFLPFLLTKEYRTSKTDEKVYLDN</sequence>
<proteinExistence type="predicted"/>
<dbReference type="Proteomes" id="UP001232584">
    <property type="component" value="Unassembled WGS sequence"/>
</dbReference>
<keyword evidence="3" id="KW-0378">Hydrolase</keyword>
<dbReference type="InterPro" id="IPR003675">
    <property type="entry name" value="Rce1/LyrA-like_dom"/>
</dbReference>
<keyword evidence="1" id="KW-1133">Transmembrane helix</keyword>
<accession>A0ABU0N4C6</accession>
<dbReference type="PANTHER" id="PTHR35797:SF1">
    <property type="entry name" value="PROTEASE"/>
    <property type="match status" value="1"/>
</dbReference>
<keyword evidence="1" id="KW-0472">Membrane</keyword>
<name>A0ABU0N4C6_9FIRM</name>
<evidence type="ECO:0000313" key="3">
    <source>
        <dbReference type="EMBL" id="MDQ0558018.1"/>
    </source>
</evidence>
<dbReference type="RefSeq" id="WP_307509919.1">
    <property type="nucleotide sequence ID" value="NZ_BAAACE010000030.1"/>
</dbReference>
<keyword evidence="3" id="KW-0645">Protease</keyword>
<feature type="transmembrane region" description="Helical" evidence="1">
    <location>
        <begin position="177"/>
        <end position="194"/>
    </location>
</feature>
<dbReference type="InterPro" id="IPR042150">
    <property type="entry name" value="MmRce1-like"/>
</dbReference>
<dbReference type="EMBL" id="JAUSWG010000017">
    <property type="protein sequence ID" value="MDQ0558018.1"/>
    <property type="molecule type" value="Genomic_DNA"/>
</dbReference>
<evidence type="ECO:0000313" key="4">
    <source>
        <dbReference type="Proteomes" id="UP001232584"/>
    </source>
</evidence>
<comment type="caution">
    <text evidence="3">The sequence shown here is derived from an EMBL/GenBank/DDBJ whole genome shotgun (WGS) entry which is preliminary data.</text>
</comment>
<feature type="transmembrane region" description="Helical" evidence="1">
    <location>
        <begin position="215"/>
        <end position="236"/>
    </location>
</feature>
<feature type="transmembrane region" description="Helical" evidence="1">
    <location>
        <begin position="15"/>
        <end position="35"/>
    </location>
</feature>
<organism evidence="3 4">
    <name type="scientific">Paraclostridium ghonii</name>
    <dbReference type="NCBI Taxonomy" id="29358"/>
    <lineage>
        <taxon>Bacteria</taxon>
        <taxon>Bacillati</taxon>
        <taxon>Bacillota</taxon>
        <taxon>Clostridia</taxon>
        <taxon>Peptostreptococcales</taxon>
        <taxon>Peptostreptococcaceae</taxon>
        <taxon>Paraclostridium</taxon>
    </lineage>
</organism>
<feature type="transmembrane region" description="Helical" evidence="1">
    <location>
        <begin position="296"/>
        <end position="315"/>
    </location>
</feature>
<feature type="transmembrane region" description="Helical" evidence="1">
    <location>
        <begin position="103"/>
        <end position="121"/>
    </location>
</feature>
<keyword evidence="4" id="KW-1185">Reference proteome</keyword>
<feature type="transmembrane region" description="Helical" evidence="1">
    <location>
        <begin position="242"/>
        <end position="262"/>
    </location>
</feature>
<protein>
    <submittedName>
        <fullName evidence="3">Membrane protease YdiL (CAAX protease family)</fullName>
    </submittedName>
</protein>
<dbReference type="GO" id="GO:0006508">
    <property type="term" value="P:proteolysis"/>
    <property type="evidence" value="ECO:0007669"/>
    <property type="project" value="UniProtKB-KW"/>
</dbReference>
<dbReference type="Pfam" id="PF02517">
    <property type="entry name" value="Rce1-like"/>
    <property type="match status" value="1"/>
</dbReference>
<feature type="transmembrane region" description="Helical" evidence="1">
    <location>
        <begin position="74"/>
        <end position="91"/>
    </location>
</feature>
<evidence type="ECO:0000259" key="2">
    <source>
        <dbReference type="Pfam" id="PF02517"/>
    </source>
</evidence>
<keyword evidence="1" id="KW-0812">Transmembrane</keyword>
<dbReference type="PANTHER" id="PTHR35797">
    <property type="entry name" value="PROTEASE-RELATED"/>
    <property type="match status" value="1"/>
</dbReference>
<feature type="transmembrane region" description="Helical" evidence="1">
    <location>
        <begin position="41"/>
        <end position="62"/>
    </location>
</feature>
<reference evidence="3 4" key="1">
    <citation type="submission" date="2023-07" db="EMBL/GenBank/DDBJ databases">
        <title>Genomic Encyclopedia of Type Strains, Phase IV (KMG-IV): sequencing the most valuable type-strain genomes for metagenomic binning, comparative biology and taxonomic classification.</title>
        <authorList>
            <person name="Goeker M."/>
        </authorList>
    </citation>
    <scope>NUCLEOTIDE SEQUENCE [LARGE SCALE GENOMIC DNA]</scope>
    <source>
        <strain evidence="3 4">DSM 15049</strain>
    </source>
</reference>
<dbReference type="GO" id="GO:0008233">
    <property type="term" value="F:peptidase activity"/>
    <property type="evidence" value="ECO:0007669"/>
    <property type="project" value="UniProtKB-KW"/>
</dbReference>
<gene>
    <name evidence="3" type="ORF">QOZ92_003153</name>
</gene>
<evidence type="ECO:0000256" key="1">
    <source>
        <dbReference type="SAM" id="Phobius"/>
    </source>
</evidence>
<feature type="domain" description="CAAX prenyl protease 2/Lysostaphin resistance protein A-like" evidence="2">
    <location>
        <begin position="182"/>
        <end position="282"/>
    </location>
</feature>
<feature type="transmembrane region" description="Helical" evidence="1">
    <location>
        <begin position="141"/>
        <end position="157"/>
    </location>
</feature>